<keyword evidence="2" id="KW-1185">Reference proteome</keyword>
<dbReference type="Proteomes" id="UP000789920">
    <property type="component" value="Unassembled WGS sequence"/>
</dbReference>
<reference evidence="1" key="1">
    <citation type="submission" date="2021-06" db="EMBL/GenBank/DDBJ databases">
        <authorList>
            <person name="Kallberg Y."/>
            <person name="Tangrot J."/>
            <person name="Rosling A."/>
        </authorList>
    </citation>
    <scope>NUCLEOTIDE SEQUENCE</scope>
    <source>
        <strain evidence="1">MA461A</strain>
    </source>
</reference>
<comment type="caution">
    <text evidence="1">The sequence shown here is derived from an EMBL/GenBank/DDBJ whole genome shotgun (WGS) entry which is preliminary data.</text>
</comment>
<sequence length="602" mass="67856">TSYPNFNIQPVMKIIKAYSTFNLSLILFVTLLVTIFPSSKAKKTTRFKCGDVTKAINAEKLIDYDALKTCFKSIPFNATNAAQIIDSASHILSSYYVFLDQANKNPPNGFTYQPINIIGELKSLRKKKFKPDYDFKTALRTLIFKLKDGHTRFESLCYQNFNYEQNLSLYSVITTDKKKRQKQVFKDSVNPSNNDCEVTEIEGKPALQLIIEFANNSIAQSKDLGVRFNMALAPSNGLFASQFTSRIDLPENSIITYKLLCPQKKPFLLKRKWSITFDGGVEFFDNVCLNLNSEATLPNNNVASSRNKDEMSTSSDKVTKLISRKVSKLNNKQKIAHAKLIYEGYDAAFYTLDDENVGVAVITGEKENDESSLQEGFEKLRKVKKLILDFSNNDGGDITVPLIKKNFKKRNPESDSLYDPNLYLVFPSGDRFSSPDQFIGSRKTHTSNLYLNALTSDELKRIKDTPRFPWKSDDIIILTNGYCASACALITLFFSEIHKVETIAVGGLLDNKLSFSTFPGGQLTSSNIIINDAGDHAADVSFPNLLLLAVRKSVSFFKNNTEKEVLEYSYRPADHRFYYNEANAKDPSILWAEAAKILSKKS</sequence>
<proteinExistence type="predicted"/>
<evidence type="ECO:0000313" key="1">
    <source>
        <dbReference type="EMBL" id="CAG8711497.1"/>
    </source>
</evidence>
<dbReference type="EMBL" id="CAJVQC010021055">
    <property type="protein sequence ID" value="CAG8711497.1"/>
    <property type="molecule type" value="Genomic_DNA"/>
</dbReference>
<gene>
    <name evidence="1" type="ORF">RPERSI_LOCUS10574</name>
</gene>
<protein>
    <submittedName>
        <fullName evidence="1">6262_t:CDS:1</fullName>
    </submittedName>
</protein>
<name>A0ACA9PJ66_9GLOM</name>
<evidence type="ECO:0000313" key="2">
    <source>
        <dbReference type="Proteomes" id="UP000789920"/>
    </source>
</evidence>
<accession>A0ACA9PJ66</accession>
<organism evidence="1 2">
    <name type="scientific">Racocetra persica</name>
    <dbReference type="NCBI Taxonomy" id="160502"/>
    <lineage>
        <taxon>Eukaryota</taxon>
        <taxon>Fungi</taxon>
        <taxon>Fungi incertae sedis</taxon>
        <taxon>Mucoromycota</taxon>
        <taxon>Glomeromycotina</taxon>
        <taxon>Glomeromycetes</taxon>
        <taxon>Diversisporales</taxon>
        <taxon>Gigasporaceae</taxon>
        <taxon>Racocetra</taxon>
    </lineage>
</organism>
<feature type="non-terminal residue" evidence="1">
    <location>
        <position position="1"/>
    </location>
</feature>